<feature type="transmembrane region" description="Helical" evidence="1">
    <location>
        <begin position="219"/>
        <end position="242"/>
    </location>
</feature>
<dbReference type="AlphaFoldDB" id="A0A0N0NKR8"/>
<name>A0A0N0NKR8_9EURO</name>
<dbReference type="Proteomes" id="UP000038010">
    <property type="component" value="Unassembled WGS sequence"/>
</dbReference>
<evidence type="ECO:0000256" key="1">
    <source>
        <dbReference type="SAM" id="Phobius"/>
    </source>
</evidence>
<dbReference type="RefSeq" id="XP_017998311.1">
    <property type="nucleotide sequence ID" value="XM_018140984.1"/>
</dbReference>
<dbReference type="VEuPathDB" id="FungiDB:AB675_12082"/>
<keyword evidence="3" id="KW-1185">Reference proteome</keyword>
<dbReference type="EMBL" id="LFJN01000019">
    <property type="protein sequence ID" value="KPI38348.1"/>
    <property type="molecule type" value="Genomic_DNA"/>
</dbReference>
<feature type="transmembrane region" description="Helical" evidence="1">
    <location>
        <begin position="181"/>
        <end position="199"/>
    </location>
</feature>
<keyword evidence="1" id="KW-0812">Transmembrane</keyword>
<dbReference type="PANTHER" id="PTHR39470">
    <property type="entry name" value="CHROMOSOME 10, WHOLE GENOME SHOTGUN SEQUENCE"/>
    <property type="match status" value="1"/>
</dbReference>
<gene>
    <name evidence="2" type="ORF">AB675_12082</name>
</gene>
<evidence type="ECO:0000313" key="2">
    <source>
        <dbReference type="EMBL" id="KPI38348.1"/>
    </source>
</evidence>
<dbReference type="GeneID" id="28732865"/>
<dbReference type="OrthoDB" id="4218123at2759"/>
<reference evidence="2 3" key="1">
    <citation type="submission" date="2015-06" db="EMBL/GenBank/DDBJ databases">
        <title>Draft genome of the ant-associated black yeast Phialophora attae CBS 131958.</title>
        <authorList>
            <person name="Moreno L.F."/>
            <person name="Stielow B.J."/>
            <person name="de Hoog S."/>
            <person name="Vicente V.A."/>
            <person name="Weiss V.A."/>
            <person name="de Vries M."/>
            <person name="Cruz L.M."/>
            <person name="Souza E.M."/>
        </authorList>
    </citation>
    <scope>NUCLEOTIDE SEQUENCE [LARGE SCALE GENOMIC DNA]</scope>
    <source>
        <strain evidence="2 3">CBS 131958</strain>
    </source>
</reference>
<dbReference type="STRING" id="1664694.A0A0N0NKR8"/>
<evidence type="ECO:0000313" key="3">
    <source>
        <dbReference type="Proteomes" id="UP000038010"/>
    </source>
</evidence>
<protein>
    <submittedName>
        <fullName evidence="2">Uncharacterized protein</fullName>
    </submittedName>
</protein>
<sequence>MTLLQSIKPFWPILLTFVLPRAIGYARAFRVAYRTRPQPRPLPAKARVSVSLLIGAICLFIVAAGSTLGTARVNIFLLTNSRLASSTDVLFNRLATMRQGQALTGLDEQLRERLTSNTMRKLYLRFGPTTIVDCPFCIPSDPSTYLLYHFPRNVVQPHLLNVGILGLATSATVSGIDASTWRFYTLVGALLIAAFDAWYTSTYDPVIDANMPSPAGLFWVLAVLRPLTLCGYDAVVAFVIYASATNRFLLFSGPARDPKIVQQQITDQINKSGMAMSTAATKMRATNLARNAVVRNTDLRQSEDQYWQRIAEHEGPQDLRSGVFEDEEVQAALARAYGSGSVQVDKIRKEADAFVRGVTQSLETPVQHAPSQ</sequence>
<feature type="transmembrane region" description="Helical" evidence="1">
    <location>
        <begin position="52"/>
        <end position="73"/>
    </location>
</feature>
<comment type="caution">
    <text evidence="2">The sequence shown here is derived from an EMBL/GenBank/DDBJ whole genome shotgun (WGS) entry which is preliminary data.</text>
</comment>
<keyword evidence="1" id="KW-0472">Membrane</keyword>
<dbReference type="PANTHER" id="PTHR39470:SF1">
    <property type="entry name" value="CHORISMATE SYNTHASE PROTEIN"/>
    <property type="match status" value="1"/>
</dbReference>
<keyword evidence="1" id="KW-1133">Transmembrane helix</keyword>
<accession>A0A0N0NKR8</accession>
<proteinExistence type="predicted"/>
<organism evidence="2 3">
    <name type="scientific">Cyphellophora attinorum</name>
    <dbReference type="NCBI Taxonomy" id="1664694"/>
    <lineage>
        <taxon>Eukaryota</taxon>
        <taxon>Fungi</taxon>
        <taxon>Dikarya</taxon>
        <taxon>Ascomycota</taxon>
        <taxon>Pezizomycotina</taxon>
        <taxon>Eurotiomycetes</taxon>
        <taxon>Chaetothyriomycetidae</taxon>
        <taxon>Chaetothyriales</taxon>
        <taxon>Cyphellophoraceae</taxon>
        <taxon>Cyphellophora</taxon>
    </lineage>
</organism>